<accession>A0A1L3KP58</accession>
<protein>
    <submittedName>
        <fullName evidence="4">RNA-dependent RNA polymerase</fullName>
    </submittedName>
</protein>
<keyword evidence="4" id="KW-0696">RNA-directed RNA polymerase</keyword>
<dbReference type="InterPro" id="IPR054002">
    <property type="entry name" value="RdRP_C"/>
</dbReference>
<proteinExistence type="predicted"/>
<sequence length="1371" mass="157292">MYSDFQLDETTIFQDKYYFRSSYSHDMRIWLNGLSDISEMYYNRQPFSLSNLHLLDKSLLFGFTNREHILVPLKLVKDLGFIPVMHIEGLRKPKEYRFGSGEFSINLDTLYVSKKPFEYLTNVNAYKLVSDANKILEIGSKETFAKPLFNIGGSISVLGRRMSTMDFRILLHEAQLMKNFAIKYSSSRRLLPIQKLIQLVFETSMFDCVRGFHWSANPILYALKMLLSHFNTFPFREVGTDVEYLSSCSMLLPELCFALCELWFKYTLLDMTPDELRVGILILFEWGQISLDSAVLKFKDSRLNLSKLLLQISFSIRGIRWYDQAPCGTVTINEPNEVWKDEIPYDSEDYRTYQNEFMMHAPSTLVTYLREIGIIKGNEFIRNRVIDNLTEVRRLYIVINVLCQHGLFIKNPVVLTIEKSILPRASISFVPKRGTFMHNLSVSTVKLPYELSWNENPIFFKMYAEGRKIAAAYKEKYNKLDLNAEYIKALTNNSGGVDYVPTAKEVVDVPSQVLRAFGKKRLMYFILNPILYESYSNWMSALTCITSSGERKQIDRRPRVIQMVSNAAQLAPFLLFMLVDLMGHDEPELSSKKNTGTIVDIIPLLIATSNEKGVQESADISGMDASTTKTVMALVEGVLIEVLKECNHCEYFFAQSKCFDIYDADGVKLRSEKVHPGIQVLKLNDLISENLNYRLNIPEFSAFGVRALMDTSPHVFPSGKFSTNAQHSLLNLLLLRVFKASLITELLGKRIFVSDLSFKISGDDIFAALRLDHVNDEAARIFSNKLVEIFASIGFKLGSILSRFTATFLQQSAILGTVLPKPDRISITTSERGESLRVETLDSFAETRDILKELCGRVHYPSNVKGLSYGIANALRRIRVSSQDDQVYKKLIILDNQMYSLNKKIGHKYGLKEEFLPIRLIIGQKYNHIILPVISMFISDGFDLPFPAIFLQGSLFSEANAFSPRGSIGDWKLRRALKLKGTDVRHYKLSAPVLDLISQSAGATISRSDTSRFAKKLYNLLDSSILTYLRTLYNHDIAELLGLSWFKWYLKFNMSETINRIRISQFPKSMRDDWAKVLEFRLNFDAIIKSRIAGARLSLAGFKVPFRLAFYNSPVERITQAITSTSSSDGEFKLQRTAILMHMLNFQVNYDWMKTVEEEVLYTLDYELTDVPLLPTKSFIVDVYGELMLSSGNDLDRDFLLYKYGLNMYDLSIQFSGYYALTPGPYKDYKHEELIQFASKVYNQKSSLLYLVWELANVHSRYRAKLENILRFGEANEITPWKSIIHTRQNFELSTSVRHNRRIWVDYNPGDDRVFRILQPILRDIGISENEIILRKARVIVPSVVLYIHGGLKSKVSSLIVTDKSNLQPDS</sequence>
<dbReference type="SUPFAM" id="SSF56672">
    <property type="entry name" value="DNA/RNA polymerases"/>
    <property type="match status" value="1"/>
</dbReference>
<dbReference type="Gene3D" id="3.90.1850.10">
    <property type="entry name" value="RNA-directed RNA polymerase lambda-3"/>
    <property type="match status" value="1"/>
</dbReference>
<evidence type="ECO:0000256" key="1">
    <source>
        <dbReference type="ARBA" id="ARBA00022679"/>
    </source>
</evidence>
<evidence type="ECO:0000256" key="2">
    <source>
        <dbReference type="ARBA" id="ARBA00022695"/>
    </source>
</evidence>
<evidence type="ECO:0000259" key="3">
    <source>
        <dbReference type="Pfam" id="PF22213"/>
    </source>
</evidence>
<evidence type="ECO:0000313" key="4">
    <source>
        <dbReference type="EMBL" id="APG79176.1"/>
    </source>
</evidence>
<dbReference type="GO" id="GO:0003968">
    <property type="term" value="F:RNA-directed RNA polymerase activity"/>
    <property type="evidence" value="ECO:0007669"/>
    <property type="project" value="UniProtKB-KW"/>
</dbReference>
<dbReference type="Pfam" id="PF22212">
    <property type="entry name" value="CPV_RdRP_pol_dom"/>
    <property type="match status" value="1"/>
</dbReference>
<dbReference type="EMBL" id="KX884696">
    <property type="protein sequence ID" value="APG79176.1"/>
    <property type="molecule type" value="Genomic_RNA"/>
</dbReference>
<dbReference type="Pfam" id="PF22213">
    <property type="entry name" value="CPV_RdRP_C"/>
    <property type="match status" value="1"/>
</dbReference>
<feature type="domain" description="RNA-directed RNA polymerase C-terminal" evidence="3">
    <location>
        <begin position="1038"/>
        <end position="1307"/>
    </location>
</feature>
<organism evidence="4">
    <name type="scientific">Hubei diptera virus 21</name>
    <dbReference type="NCBI Taxonomy" id="1922882"/>
    <lineage>
        <taxon>Viruses</taxon>
        <taxon>Riboviria</taxon>
    </lineage>
</organism>
<name>A0A1L3KP58_9VIRU</name>
<dbReference type="InterPro" id="IPR043502">
    <property type="entry name" value="DNA/RNA_pol_sf"/>
</dbReference>
<keyword evidence="1" id="KW-0808">Transferase</keyword>
<keyword evidence="2" id="KW-0548">Nucleotidyltransferase</keyword>
<reference evidence="4" key="1">
    <citation type="journal article" date="2016" name="Nature">
        <title>Redefining the invertebrate RNA virosphere.</title>
        <authorList>
            <person name="Shi M."/>
            <person name="Lin X.D."/>
            <person name="Tian J.H."/>
            <person name="Chen L.J."/>
            <person name="Chen X."/>
            <person name="Li C.X."/>
            <person name="Qin X.C."/>
            <person name="Li J."/>
            <person name="Cao J.P."/>
            <person name="Eden J.S."/>
            <person name="Buchmann J."/>
            <person name="Wang W."/>
            <person name="Xu J."/>
            <person name="Holmes E.C."/>
            <person name="Zhang Y.Z."/>
        </authorList>
    </citation>
    <scope>NUCLEOTIDE SEQUENCE</scope>
    <source>
        <strain evidence="4">SCM95013</strain>
    </source>
</reference>